<proteinExistence type="predicted"/>
<organism evidence="2 3">
    <name type="scientific">Roseivivax halotolerans</name>
    <dbReference type="NCBI Taxonomy" id="93684"/>
    <lineage>
        <taxon>Bacteria</taxon>
        <taxon>Pseudomonadati</taxon>
        <taxon>Pseudomonadota</taxon>
        <taxon>Alphaproteobacteria</taxon>
        <taxon>Rhodobacterales</taxon>
        <taxon>Roseobacteraceae</taxon>
        <taxon>Roseivivax</taxon>
    </lineage>
</organism>
<dbReference type="InterPro" id="IPR011037">
    <property type="entry name" value="Pyrv_Knase-like_insert_dom_sf"/>
</dbReference>
<dbReference type="STRING" id="93684.SAMN05421853_101104"/>
<evidence type="ECO:0000259" key="1">
    <source>
        <dbReference type="PROSITE" id="PS51340"/>
    </source>
</evidence>
<evidence type="ECO:0000313" key="2">
    <source>
        <dbReference type="EMBL" id="SFP97246.1"/>
    </source>
</evidence>
<dbReference type="Pfam" id="PF03476">
    <property type="entry name" value="MOSC_N"/>
    <property type="match status" value="1"/>
</dbReference>
<dbReference type="PROSITE" id="PS51340">
    <property type="entry name" value="MOSC"/>
    <property type="match status" value="1"/>
</dbReference>
<dbReference type="GO" id="GO:0003824">
    <property type="term" value="F:catalytic activity"/>
    <property type="evidence" value="ECO:0007669"/>
    <property type="project" value="InterPro"/>
</dbReference>
<dbReference type="SUPFAM" id="SSF50800">
    <property type="entry name" value="PK beta-barrel domain-like"/>
    <property type="match status" value="1"/>
</dbReference>
<evidence type="ECO:0000313" key="3">
    <source>
        <dbReference type="Proteomes" id="UP000243106"/>
    </source>
</evidence>
<keyword evidence="3" id="KW-1185">Reference proteome</keyword>
<dbReference type="AlphaFoldDB" id="A0A1I5URA1"/>
<name>A0A1I5URA1_9RHOB</name>
<reference evidence="3" key="1">
    <citation type="submission" date="2016-10" db="EMBL/GenBank/DDBJ databases">
        <authorList>
            <person name="Varghese N."/>
            <person name="Submissions S."/>
        </authorList>
    </citation>
    <scope>NUCLEOTIDE SEQUENCE [LARGE SCALE GENOMIC DNA]</scope>
    <source>
        <strain evidence="3">JCM 10271</strain>
    </source>
</reference>
<dbReference type="GO" id="GO:0030151">
    <property type="term" value="F:molybdenum ion binding"/>
    <property type="evidence" value="ECO:0007669"/>
    <property type="project" value="InterPro"/>
</dbReference>
<dbReference type="Pfam" id="PF03473">
    <property type="entry name" value="MOSC"/>
    <property type="match status" value="1"/>
</dbReference>
<dbReference type="InterPro" id="IPR005302">
    <property type="entry name" value="MoCF_Sase_C"/>
</dbReference>
<dbReference type="Proteomes" id="UP000243106">
    <property type="component" value="Unassembled WGS sequence"/>
</dbReference>
<accession>A0A1I5URA1</accession>
<feature type="domain" description="MOSC" evidence="1">
    <location>
        <begin position="108"/>
        <end position="248"/>
    </location>
</feature>
<gene>
    <name evidence="2" type="ORF">SAMN05421853_101104</name>
</gene>
<dbReference type="InterPro" id="IPR005303">
    <property type="entry name" value="MOCOS_middle"/>
</dbReference>
<protein>
    <recommendedName>
        <fullName evidence="1">MOSC domain-containing protein</fullName>
    </recommendedName>
</protein>
<dbReference type="RefSeq" id="WP_093008843.1">
    <property type="nucleotide sequence ID" value="NZ_FOXV01000001.1"/>
</dbReference>
<dbReference type="GO" id="GO:0030170">
    <property type="term" value="F:pyridoxal phosphate binding"/>
    <property type="evidence" value="ECO:0007669"/>
    <property type="project" value="InterPro"/>
</dbReference>
<dbReference type="EMBL" id="FOXV01000001">
    <property type="protein sequence ID" value="SFP97246.1"/>
    <property type="molecule type" value="Genomic_DNA"/>
</dbReference>
<sequence length="248" mass="27024">MTARVASLWRHPIKGVGREEVTETFLEPGSTMPGDRLWAIAHEAAEDAALSGNWAMCRNYLRGASSPSLMAVTAELQDDGQLSLSHPDAGSITLDPARNAETLLEWVAPLVADGRPAPKAVVRASERGFTDNPDFAVTICNAASHRAVEQRVGRTLSPHRWRGNIWLDGLAPWEEFDLVGREIRIGEARFEIGERTGRCRATEANPDTGRRDADTLGALRSWGHMDFSVQASCTLPGRIATGDTMVIL</sequence>